<sequence length="109" mass="12620">MQQVRNLLRLTMVGKESTEERATKLVRHDLGAVLSLQSGPSNKQSSLPVHLLLSMNMLTEMGIMFNKRTIMWRYFEAHPQVQRTFPHILNEDRRDIIVSVVKSQFPSND</sequence>
<name>A0AA87ZF58_FICCA</name>
<evidence type="ECO:0000313" key="2">
    <source>
        <dbReference type="Proteomes" id="UP001187192"/>
    </source>
</evidence>
<protein>
    <submittedName>
        <fullName evidence="1">Uncharacterized protein</fullName>
    </submittedName>
</protein>
<gene>
    <name evidence="1" type="ORF">TIFTF001_003796</name>
</gene>
<keyword evidence="2" id="KW-1185">Reference proteome</keyword>
<dbReference type="AlphaFoldDB" id="A0AA87ZF58"/>
<dbReference type="EMBL" id="BTGU01000003">
    <property type="protein sequence ID" value="GMN32687.1"/>
    <property type="molecule type" value="Genomic_DNA"/>
</dbReference>
<accession>A0AA87ZF58</accession>
<organism evidence="1 2">
    <name type="scientific">Ficus carica</name>
    <name type="common">Common fig</name>
    <dbReference type="NCBI Taxonomy" id="3494"/>
    <lineage>
        <taxon>Eukaryota</taxon>
        <taxon>Viridiplantae</taxon>
        <taxon>Streptophyta</taxon>
        <taxon>Embryophyta</taxon>
        <taxon>Tracheophyta</taxon>
        <taxon>Spermatophyta</taxon>
        <taxon>Magnoliopsida</taxon>
        <taxon>eudicotyledons</taxon>
        <taxon>Gunneridae</taxon>
        <taxon>Pentapetalae</taxon>
        <taxon>rosids</taxon>
        <taxon>fabids</taxon>
        <taxon>Rosales</taxon>
        <taxon>Moraceae</taxon>
        <taxon>Ficeae</taxon>
        <taxon>Ficus</taxon>
    </lineage>
</organism>
<reference evidence="1" key="1">
    <citation type="submission" date="2023-07" db="EMBL/GenBank/DDBJ databases">
        <title>draft genome sequence of fig (Ficus carica).</title>
        <authorList>
            <person name="Takahashi T."/>
            <person name="Nishimura K."/>
        </authorList>
    </citation>
    <scope>NUCLEOTIDE SEQUENCE</scope>
</reference>
<evidence type="ECO:0000313" key="1">
    <source>
        <dbReference type="EMBL" id="GMN32687.1"/>
    </source>
</evidence>
<proteinExistence type="predicted"/>
<comment type="caution">
    <text evidence="1">The sequence shown here is derived from an EMBL/GenBank/DDBJ whole genome shotgun (WGS) entry which is preliminary data.</text>
</comment>
<dbReference type="Proteomes" id="UP001187192">
    <property type="component" value="Unassembled WGS sequence"/>
</dbReference>